<dbReference type="Proteomes" id="UP000183952">
    <property type="component" value="Unassembled WGS sequence"/>
</dbReference>
<keyword evidence="1" id="KW-0472">Membrane</keyword>
<dbReference type="Pfam" id="PF06686">
    <property type="entry name" value="SpoIIIAC"/>
    <property type="match status" value="2"/>
</dbReference>
<dbReference type="EMBL" id="FRAD01000005">
    <property type="protein sequence ID" value="SHJ66393.1"/>
    <property type="molecule type" value="Genomic_DNA"/>
</dbReference>
<dbReference type="InterPro" id="IPR025664">
    <property type="entry name" value="Spore_III_AC/AD"/>
</dbReference>
<proteinExistence type="predicted"/>
<dbReference type="InterPro" id="IPR014211">
    <property type="entry name" value="Spore_III_AD"/>
</dbReference>
<feature type="transmembrane region" description="Helical" evidence="1">
    <location>
        <begin position="30"/>
        <end position="55"/>
    </location>
</feature>
<gene>
    <name evidence="2" type="ORF">SAMN02745248_00628</name>
</gene>
<evidence type="ECO:0000313" key="3">
    <source>
        <dbReference type="Proteomes" id="UP000183952"/>
    </source>
</evidence>
<feature type="transmembrane region" description="Helical" evidence="1">
    <location>
        <begin position="107"/>
        <end position="125"/>
    </location>
</feature>
<name>A0A1M6L5C0_9CLOT</name>
<keyword evidence="1" id="KW-0812">Transmembrane</keyword>
<accession>A0A1M6L5C0</accession>
<sequence>MEILKVVGLSFIAVTLIILFKNANRDDITLQICLAVGILIFIFMVPKLTLVIEFLKLLSDKAGINPTYLNLIFKILGIAYLTSFSAEICRDAGAGSIAGKIEFSGKILILSLSIPILTAILDSILKIL</sequence>
<dbReference type="STRING" id="1121331.SAMN02745248_00628"/>
<feature type="transmembrane region" description="Helical" evidence="1">
    <location>
        <begin position="6"/>
        <end position="23"/>
    </location>
</feature>
<dbReference type="NCBIfam" id="TIGR02849">
    <property type="entry name" value="spore_III_AD"/>
    <property type="match status" value="1"/>
</dbReference>
<evidence type="ECO:0000256" key="1">
    <source>
        <dbReference type="SAM" id="Phobius"/>
    </source>
</evidence>
<evidence type="ECO:0000313" key="2">
    <source>
        <dbReference type="EMBL" id="SHJ66393.1"/>
    </source>
</evidence>
<reference evidence="2 3" key="1">
    <citation type="submission" date="2016-11" db="EMBL/GenBank/DDBJ databases">
        <authorList>
            <person name="Jaros S."/>
            <person name="Januszkiewicz K."/>
            <person name="Wedrychowicz H."/>
        </authorList>
    </citation>
    <scope>NUCLEOTIDE SEQUENCE [LARGE SCALE GENOMIC DNA]</scope>
    <source>
        <strain evidence="2 3">DSM 3090</strain>
    </source>
</reference>
<protein>
    <submittedName>
        <fullName evidence="2">Stage III sporulation protein AD</fullName>
    </submittedName>
</protein>
<organism evidence="2 3">
    <name type="scientific">Hathewaya proteolytica DSM 3090</name>
    <dbReference type="NCBI Taxonomy" id="1121331"/>
    <lineage>
        <taxon>Bacteria</taxon>
        <taxon>Bacillati</taxon>
        <taxon>Bacillota</taxon>
        <taxon>Clostridia</taxon>
        <taxon>Eubacteriales</taxon>
        <taxon>Clostridiaceae</taxon>
        <taxon>Hathewaya</taxon>
    </lineage>
</organism>
<keyword evidence="1" id="KW-1133">Transmembrane helix</keyword>
<keyword evidence="3" id="KW-1185">Reference proteome</keyword>
<feature type="transmembrane region" description="Helical" evidence="1">
    <location>
        <begin position="67"/>
        <end position="86"/>
    </location>
</feature>
<dbReference type="OrthoDB" id="1682150at2"/>
<dbReference type="RefSeq" id="WP_072902237.1">
    <property type="nucleotide sequence ID" value="NZ_FRAD01000005.1"/>
</dbReference>
<dbReference type="AlphaFoldDB" id="A0A1M6L5C0"/>